<dbReference type="EMBL" id="MN740609">
    <property type="protein sequence ID" value="QHU35492.1"/>
    <property type="molecule type" value="Genomic_DNA"/>
</dbReference>
<evidence type="ECO:0000313" key="1">
    <source>
        <dbReference type="EMBL" id="QHU35492.1"/>
    </source>
</evidence>
<reference evidence="1" key="1">
    <citation type="journal article" date="2020" name="Nature">
        <title>Giant virus diversity and host interactions through global metagenomics.</title>
        <authorList>
            <person name="Schulz F."/>
            <person name="Roux S."/>
            <person name="Paez-Espino D."/>
            <person name="Jungbluth S."/>
            <person name="Walsh D.A."/>
            <person name="Denef V.J."/>
            <person name="McMahon K.D."/>
            <person name="Konstantinidis K.T."/>
            <person name="Eloe-Fadrosh E.A."/>
            <person name="Kyrpides N.C."/>
            <person name="Woyke T."/>
        </authorList>
    </citation>
    <scope>NUCLEOTIDE SEQUENCE</scope>
    <source>
        <strain evidence="1">GVMAG-S-1029409-49</strain>
    </source>
</reference>
<proteinExistence type="predicted"/>
<dbReference type="AlphaFoldDB" id="A0A6C0M1V6"/>
<sequence>MGCCISYWDKRTLERMDVVDIKDTMIDFDGMRGYARVYSVYDGDTCNLVLWYKPLRRYIRQRVRMAHYDSAEIQKRAYAGNTEDVLAKDAKREFERLVTFIDGSKPNAKKDRYSSKSDIVWYEVVGIDAKWNRPVVMLWNIHHPKRSINAIIHEKHGINYEGSTKDHVWGNSRDGRVITTYDRELRYA</sequence>
<organism evidence="1">
    <name type="scientific">viral metagenome</name>
    <dbReference type="NCBI Taxonomy" id="1070528"/>
    <lineage>
        <taxon>unclassified sequences</taxon>
        <taxon>metagenomes</taxon>
        <taxon>organismal metagenomes</taxon>
    </lineage>
</organism>
<name>A0A6C0M1V6_9ZZZZ</name>
<protein>
    <submittedName>
        <fullName evidence="1">Uncharacterized protein</fullName>
    </submittedName>
</protein>
<accession>A0A6C0M1V6</accession>